<organism evidence="4 5">
    <name type="scientific">Candidatus Faecousia excrementigallinarum</name>
    <dbReference type="NCBI Taxonomy" id="2840806"/>
    <lineage>
        <taxon>Bacteria</taxon>
        <taxon>Bacillati</taxon>
        <taxon>Bacillota</taxon>
        <taxon>Clostridia</taxon>
        <taxon>Eubacteriales</taxon>
        <taxon>Oscillospiraceae</taxon>
        <taxon>Faecousia</taxon>
    </lineage>
</organism>
<dbReference type="PANTHER" id="PTHR11907">
    <property type="entry name" value="AMIDOPHOSPHORIBOSYLTRANSFERASE"/>
    <property type="match status" value="1"/>
</dbReference>
<dbReference type="GO" id="GO:0016740">
    <property type="term" value="F:transferase activity"/>
    <property type="evidence" value="ECO:0007669"/>
    <property type="project" value="UniProtKB-KW"/>
</dbReference>
<feature type="domain" description="Glutamine amidotransferase type-2" evidence="3">
    <location>
        <begin position="2"/>
        <end position="229"/>
    </location>
</feature>
<gene>
    <name evidence="4" type="ORF">IAB74_02720</name>
</gene>
<dbReference type="Gene3D" id="3.60.20.10">
    <property type="entry name" value="Glutamine Phosphoribosylpyrophosphate, subunit 1, domain 1"/>
    <property type="match status" value="1"/>
</dbReference>
<dbReference type="CDD" id="cd00352">
    <property type="entry name" value="Gn_AT_II"/>
    <property type="match status" value="1"/>
</dbReference>
<accession>A0A9D0Z3V8</accession>
<dbReference type="PROSITE" id="PS51278">
    <property type="entry name" value="GATASE_TYPE_2"/>
    <property type="match status" value="1"/>
</dbReference>
<evidence type="ECO:0000256" key="2">
    <source>
        <dbReference type="ARBA" id="ARBA00022962"/>
    </source>
</evidence>
<dbReference type="InterPro" id="IPR029055">
    <property type="entry name" value="Ntn_hydrolases_N"/>
</dbReference>
<dbReference type="Pfam" id="PF13522">
    <property type="entry name" value="GATase_6"/>
    <property type="match status" value="1"/>
</dbReference>
<evidence type="ECO:0000313" key="4">
    <source>
        <dbReference type="EMBL" id="HIQ67408.1"/>
    </source>
</evidence>
<keyword evidence="2 4" id="KW-0315">Glutamine amidotransferase</keyword>
<dbReference type="EMBL" id="DVFK01000038">
    <property type="protein sequence ID" value="HIQ67408.1"/>
    <property type="molecule type" value="Genomic_DNA"/>
</dbReference>
<name>A0A9D0Z3V8_9FIRM</name>
<sequence length="312" mass="35328">MCCLFGFVDYGHKLTLKQRNRLLSILATACEARGTDATGISYNVGNRLKVFKRPLPAHLMWYRVPLEATVVMGHTRMTTQGSEKRNENNHPFLGRTQTGAFALAHNGVLYNDKLLRKARKLPNTKIETDSYVAVQLLEQSGKLDFGSLKNMAEQLEGTFTITALSQEDELFFVKGNNPLCIFHFPQQGIYIYASTEEILQKALNRTKLRLGKMERVRIYSGEILSINAQGKVSRDEFDDSGLYTAFSGFLDWPDYQPLSRPYTSRDYEIEDPAYIRDLKAVASCFGVYPEDIDALLADGVTPEEIEEYLYCG</sequence>
<evidence type="ECO:0000259" key="3">
    <source>
        <dbReference type="PROSITE" id="PS51278"/>
    </source>
</evidence>
<protein>
    <submittedName>
        <fullName evidence="4">Class II glutamine amidotransferase</fullName>
    </submittedName>
</protein>
<comment type="caution">
    <text evidence="4">The sequence shown here is derived from an EMBL/GenBank/DDBJ whole genome shotgun (WGS) entry which is preliminary data.</text>
</comment>
<keyword evidence="1" id="KW-0808">Transferase</keyword>
<dbReference type="AlphaFoldDB" id="A0A9D0Z3V8"/>
<dbReference type="SUPFAM" id="SSF56235">
    <property type="entry name" value="N-terminal nucleophile aminohydrolases (Ntn hydrolases)"/>
    <property type="match status" value="1"/>
</dbReference>
<dbReference type="InterPro" id="IPR017932">
    <property type="entry name" value="GATase_2_dom"/>
</dbReference>
<reference evidence="4" key="1">
    <citation type="submission" date="2020-10" db="EMBL/GenBank/DDBJ databases">
        <authorList>
            <person name="Gilroy R."/>
        </authorList>
    </citation>
    <scope>NUCLEOTIDE SEQUENCE</scope>
    <source>
        <strain evidence="4">13361</strain>
    </source>
</reference>
<proteinExistence type="predicted"/>
<reference evidence="4" key="2">
    <citation type="journal article" date="2021" name="PeerJ">
        <title>Extensive microbial diversity within the chicken gut microbiome revealed by metagenomics and culture.</title>
        <authorList>
            <person name="Gilroy R."/>
            <person name="Ravi A."/>
            <person name="Getino M."/>
            <person name="Pursley I."/>
            <person name="Horton D.L."/>
            <person name="Alikhan N.F."/>
            <person name="Baker D."/>
            <person name="Gharbi K."/>
            <person name="Hall N."/>
            <person name="Watson M."/>
            <person name="Adriaenssens E.M."/>
            <person name="Foster-Nyarko E."/>
            <person name="Jarju S."/>
            <person name="Secka A."/>
            <person name="Antonio M."/>
            <person name="Oren A."/>
            <person name="Chaudhuri R.R."/>
            <person name="La Ragione R."/>
            <person name="Hildebrand F."/>
            <person name="Pallen M.J."/>
        </authorList>
    </citation>
    <scope>NUCLEOTIDE SEQUENCE</scope>
    <source>
        <strain evidence="4">13361</strain>
    </source>
</reference>
<dbReference type="Proteomes" id="UP000886796">
    <property type="component" value="Unassembled WGS sequence"/>
</dbReference>
<evidence type="ECO:0000256" key="1">
    <source>
        <dbReference type="ARBA" id="ARBA00022679"/>
    </source>
</evidence>
<evidence type="ECO:0000313" key="5">
    <source>
        <dbReference type="Proteomes" id="UP000886796"/>
    </source>
</evidence>